<dbReference type="InterPro" id="IPR002104">
    <property type="entry name" value="Integrase_catalytic"/>
</dbReference>
<dbReference type="InterPro" id="IPR013762">
    <property type="entry name" value="Integrase-like_cat_sf"/>
</dbReference>
<reference evidence="3 4" key="1">
    <citation type="submission" date="2015-12" db="EMBL/GenBank/DDBJ databases">
        <title>Genome sequence of the marine Rhodobacteraceae strain O3.65, Candidatus Tritonibacter horizontis.</title>
        <authorList>
            <person name="Poehlein A."/>
            <person name="Giebel H.A."/>
            <person name="Voget S."/>
            <person name="Brinkhoff T."/>
        </authorList>
    </citation>
    <scope>NUCLEOTIDE SEQUENCE [LARGE SCALE GENOMIC DNA]</scope>
    <source>
        <strain evidence="3 4">O3.65</strain>
    </source>
</reference>
<evidence type="ECO:0000313" key="3">
    <source>
        <dbReference type="EMBL" id="KUP93358.1"/>
    </source>
</evidence>
<dbReference type="SUPFAM" id="SSF56349">
    <property type="entry name" value="DNA breaking-rejoining enzymes"/>
    <property type="match status" value="1"/>
</dbReference>
<accession>A0A132BY96</accession>
<keyword evidence="1" id="KW-0233">DNA recombination</keyword>
<evidence type="ECO:0000259" key="2">
    <source>
        <dbReference type="PROSITE" id="PS51898"/>
    </source>
</evidence>
<comment type="caution">
    <text evidence="3">The sequence shown here is derived from an EMBL/GenBank/DDBJ whole genome shotgun (WGS) entry which is preliminary data.</text>
</comment>
<dbReference type="PATRIC" id="fig|1768241.3.peg.1784"/>
<organism evidence="3 4">
    <name type="scientific">Tritonibacter horizontis</name>
    <dbReference type="NCBI Taxonomy" id="1768241"/>
    <lineage>
        <taxon>Bacteria</taxon>
        <taxon>Pseudomonadati</taxon>
        <taxon>Pseudomonadota</taxon>
        <taxon>Alphaproteobacteria</taxon>
        <taxon>Rhodobacterales</taxon>
        <taxon>Paracoccaceae</taxon>
        <taxon>Tritonibacter</taxon>
    </lineage>
</organism>
<dbReference type="EMBL" id="LPUY01000053">
    <property type="protein sequence ID" value="KUP93358.1"/>
    <property type="molecule type" value="Genomic_DNA"/>
</dbReference>
<dbReference type="Gene3D" id="1.10.443.10">
    <property type="entry name" value="Intergrase catalytic core"/>
    <property type="match status" value="1"/>
</dbReference>
<proteinExistence type="predicted"/>
<protein>
    <submittedName>
        <fullName evidence="3">Phage integrase family protein</fullName>
    </submittedName>
</protein>
<evidence type="ECO:0000256" key="1">
    <source>
        <dbReference type="ARBA" id="ARBA00023172"/>
    </source>
</evidence>
<dbReference type="InterPro" id="IPR011010">
    <property type="entry name" value="DNA_brk_join_enz"/>
</dbReference>
<feature type="domain" description="Tyr recombinase" evidence="2">
    <location>
        <begin position="1"/>
        <end position="121"/>
    </location>
</feature>
<dbReference type="AlphaFoldDB" id="A0A132BY96"/>
<dbReference type="GO" id="GO:0015074">
    <property type="term" value="P:DNA integration"/>
    <property type="evidence" value="ECO:0007669"/>
    <property type="project" value="InterPro"/>
</dbReference>
<dbReference type="Proteomes" id="UP000068382">
    <property type="component" value="Unassembled WGS sequence"/>
</dbReference>
<dbReference type="PROSITE" id="PS51898">
    <property type="entry name" value="TYR_RECOMBINASE"/>
    <property type="match status" value="1"/>
</dbReference>
<dbReference type="OrthoDB" id="7510934at2"/>
<keyword evidence="4" id="KW-1185">Reference proteome</keyword>
<sequence length="134" mass="15001">MLLRTPRTEGRILRTTIEVPTPILQWMTFCFVMSLSLSLSYRTVWTSHGFSASWRKAVARAKITGLTFHDLRGTAVTRLAIAGCSEAEIATITGHSMRDVGAILDEHYLSRDSELAESAIKKLEMFDDRGKTPK</sequence>
<gene>
    <name evidence="3" type="ORF">TRIHO_16990</name>
</gene>
<evidence type="ECO:0000313" key="4">
    <source>
        <dbReference type="Proteomes" id="UP000068382"/>
    </source>
</evidence>
<name>A0A132BY96_9RHOB</name>
<dbReference type="GO" id="GO:0003677">
    <property type="term" value="F:DNA binding"/>
    <property type="evidence" value="ECO:0007669"/>
    <property type="project" value="InterPro"/>
</dbReference>
<dbReference type="GO" id="GO:0006310">
    <property type="term" value="P:DNA recombination"/>
    <property type="evidence" value="ECO:0007669"/>
    <property type="project" value="UniProtKB-KW"/>
</dbReference>